<dbReference type="GO" id="GO:0006635">
    <property type="term" value="P:fatty acid beta-oxidation"/>
    <property type="evidence" value="ECO:0007669"/>
    <property type="project" value="TreeGrafter"/>
</dbReference>
<dbReference type="Pfam" id="PF00378">
    <property type="entry name" value="ECH_1"/>
    <property type="match status" value="1"/>
</dbReference>
<dbReference type="GO" id="GO:0005739">
    <property type="term" value="C:mitochondrion"/>
    <property type="evidence" value="ECO:0007669"/>
    <property type="project" value="TreeGrafter"/>
</dbReference>
<keyword evidence="3" id="KW-1185">Reference proteome</keyword>
<dbReference type="InterPro" id="IPR014748">
    <property type="entry name" value="Enoyl-CoA_hydra_C"/>
</dbReference>
<dbReference type="PANTHER" id="PTHR11941:SF158">
    <property type="entry name" value="ENOYL-COA HYDRATASE (AFU_ORTHOLOGUE AFUA_2G10650)"/>
    <property type="match status" value="1"/>
</dbReference>
<name>A0AAF0YKQ5_9TREE</name>
<evidence type="ECO:0000313" key="3">
    <source>
        <dbReference type="Proteomes" id="UP000827549"/>
    </source>
</evidence>
<dbReference type="Gene3D" id="1.10.12.10">
    <property type="entry name" value="Lyase 2-enoyl-coa Hydratase, Chain A, domain 2"/>
    <property type="match status" value="1"/>
</dbReference>
<dbReference type="CDD" id="cd06558">
    <property type="entry name" value="crotonase-like"/>
    <property type="match status" value="1"/>
</dbReference>
<proteinExistence type="predicted"/>
<dbReference type="RefSeq" id="XP_062631489.1">
    <property type="nucleotide sequence ID" value="XM_062775505.1"/>
</dbReference>
<dbReference type="InterPro" id="IPR029045">
    <property type="entry name" value="ClpP/crotonase-like_dom_sf"/>
</dbReference>
<dbReference type="SUPFAM" id="SSF52096">
    <property type="entry name" value="ClpP/crotonase"/>
    <property type="match status" value="1"/>
</dbReference>
<dbReference type="Proteomes" id="UP000827549">
    <property type="component" value="Chromosome 7"/>
</dbReference>
<protein>
    <submittedName>
        <fullName evidence="2">Mevalonyl-coenzyme A hydratase sidH</fullName>
    </submittedName>
</protein>
<gene>
    <name evidence="2" type="primary">sidH_2</name>
    <name evidence="2" type="ORF">LOC62_07G008962</name>
</gene>
<dbReference type="AlphaFoldDB" id="A0AAF0YKQ5"/>
<dbReference type="Gene3D" id="3.90.226.10">
    <property type="entry name" value="2-enoyl-CoA Hydratase, Chain A, domain 1"/>
    <property type="match status" value="1"/>
</dbReference>
<sequence>MSESDLTSQPPDIGDAHLVVSFPAPHILHVAFDRPAKWNALLSKDNWALDAIWGWYESEPSLRCAILGTTSRRAFCAGGDLIELGQKDRKPWPDSGLAGLAKRALRKPIIAAVNGVVIGGAVEMLTNLDVVVAGESAVLSLPEAKRGVHAGGGGLPRLVYLIGRQKAAELLMTGRDVPAPEAERIGLVNAVVPDDLVEARALEIAQQTAANSPDAVILSLYGLRLAERHAGYQGMMDEYFSSRELQVLLKGENTREGLRAFIEKRPPRWVNSKL</sequence>
<dbReference type="GO" id="GO:0016829">
    <property type="term" value="F:lyase activity"/>
    <property type="evidence" value="ECO:0007669"/>
    <property type="project" value="UniProtKB-KW"/>
</dbReference>
<dbReference type="EMBL" id="CP086720">
    <property type="protein sequence ID" value="WOO85463.1"/>
    <property type="molecule type" value="Genomic_DNA"/>
</dbReference>
<accession>A0AAF0YKQ5</accession>
<dbReference type="GeneID" id="87812126"/>
<reference evidence="2" key="1">
    <citation type="submission" date="2023-10" db="EMBL/GenBank/DDBJ databases">
        <authorList>
            <person name="Noh H."/>
        </authorList>
    </citation>
    <scope>NUCLEOTIDE SEQUENCE</scope>
    <source>
        <strain evidence="2">DUCC4014</strain>
    </source>
</reference>
<dbReference type="InterPro" id="IPR001753">
    <property type="entry name" value="Enoyl-CoA_hydra/iso"/>
</dbReference>
<dbReference type="PANTHER" id="PTHR11941">
    <property type="entry name" value="ENOYL-COA HYDRATASE-RELATED"/>
    <property type="match status" value="1"/>
</dbReference>
<evidence type="ECO:0000313" key="2">
    <source>
        <dbReference type="EMBL" id="WOO85463.1"/>
    </source>
</evidence>
<organism evidence="2 3">
    <name type="scientific">Vanrija pseudolonga</name>
    <dbReference type="NCBI Taxonomy" id="143232"/>
    <lineage>
        <taxon>Eukaryota</taxon>
        <taxon>Fungi</taxon>
        <taxon>Dikarya</taxon>
        <taxon>Basidiomycota</taxon>
        <taxon>Agaricomycotina</taxon>
        <taxon>Tremellomycetes</taxon>
        <taxon>Trichosporonales</taxon>
        <taxon>Trichosporonaceae</taxon>
        <taxon>Vanrija</taxon>
    </lineage>
</organism>
<keyword evidence="1" id="KW-0456">Lyase</keyword>
<evidence type="ECO:0000256" key="1">
    <source>
        <dbReference type="ARBA" id="ARBA00023239"/>
    </source>
</evidence>